<dbReference type="AlphaFoldDB" id="A0AAW5HSS1"/>
<sequence length="295" mass="33951">MLENTELFASIVDTRTLRHRLHSPEYRRLNRTQCIPSRTWGQLNAWQRHLVRAYATARAMTKGCLVGRTAARIHGMWVISLTEEIQEVTTPSRRGPAKHLVEPDVRYRTSALTAAEVTTAYGIRLSTRIRTAIDIARYHGFQEGLIAMDWLLSIAHVERSDILLHIERMGRVRNCGVARDAARAAVYNADSPMESLARAEFLLRGVTGWKFQAQVQRYRVDFLFDDSVILELDGDTKHASDPRRSLLQERKRERELTNQGYTVLRYGFTDVLHRMDEILARIELERARAKGRAAR</sequence>
<dbReference type="Pfam" id="PF04480">
    <property type="entry name" value="DUF559"/>
    <property type="match status" value="1"/>
</dbReference>
<keyword evidence="3" id="KW-1185">Reference proteome</keyword>
<accession>A0AAW5HSS1</accession>
<dbReference type="EMBL" id="JAEUWV010000004">
    <property type="protein sequence ID" value="MCO6394344.1"/>
    <property type="molecule type" value="Genomic_DNA"/>
</dbReference>
<dbReference type="RefSeq" id="WP_252931221.1">
    <property type="nucleotide sequence ID" value="NZ_JAEUWV010000004.1"/>
</dbReference>
<dbReference type="Proteomes" id="UP001205920">
    <property type="component" value="Unassembled WGS sequence"/>
</dbReference>
<evidence type="ECO:0000259" key="1">
    <source>
        <dbReference type="Pfam" id="PF04480"/>
    </source>
</evidence>
<evidence type="ECO:0000313" key="3">
    <source>
        <dbReference type="Proteomes" id="UP001205920"/>
    </source>
</evidence>
<protein>
    <submittedName>
        <fullName evidence="2">DUF559 domain-containing protein</fullName>
    </submittedName>
</protein>
<proteinExistence type="predicted"/>
<dbReference type="InterPro" id="IPR007569">
    <property type="entry name" value="DUF559"/>
</dbReference>
<feature type="domain" description="DUF559" evidence="1">
    <location>
        <begin position="206"/>
        <end position="283"/>
    </location>
</feature>
<name>A0AAW5HSS1_9CORY</name>
<reference evidence="2 3" key="1">
    <citation type="submission" date="2021-01" db="EMBL/GenBank/DDBJ databases">
        <title>Identification and Characterization of Corynebacterium sp.</title>
        <authorList>
            <person name="Luo Q."/>
            <person name="Qu P."/>
            <person name="Chen Q."/>
        </authorList>
    </citation>
    <scope>NUCLEOTIDE SEQUENCE [LARGE SCALE GENOMIC DNA]</scope>
    <source>
        <strain evidence="2 3">MC-18</strain>
    </source>
</reference>
<evidence type="ECO:0000313" key="2">
    <source>
        <dbReference type="EMBL" id="MCO6394344.1"/>
    </source>
</evidence>
<comment type="caution">
    <text evidence="2">The sequence shown here is derived from an EMBL/GenBank/DDBJ whole genome shotgun (WGS) entry which is preliminary data.</text>
</comment>
<dbReference type="Gene3D" id="3.40.960.10">
    <property type="entry name" value="VSR Endonuclease"/>
    <property type="match status" value="1"/>
</dbReference>
<gene>
    <name evidence="2" type="ORF">JMN37_05030</name>
</gene>
<organism evidence="2 3">
    <name type="scientific">Corynebacterium lipophilum</name>
    <dbReference type="NCBI Taxonomy" id="2804918"/>
    <lineage>
        <taxon>Bacteria</taxon>
        <taxon>Bacillati</taxon>
        <taxon>Actinomycetota</taxon>
        <taxon>Actinomycetes</taxon>
        <taxon>Mycobacteriales</taxon>
        <taxon>Corynebacteriaceae</taxon>
        <taxon>Corynebacterium</taxon>
    </lineage>
</organism>